<dbReference type="AlphaFoldDB" id="A0A4U0UCE5"/>
<dbReference type="Proteomes" id="UP000308549">
    <property type="component" value="Unassembled WGS sequence"/>
</dbReference>
<dbReference type="SUPFAM" id="SSF63829">
    <property type="entry name" value="Calcium-dependent phosphotriesterase"/>
    <property type="match status" value="1"/>
</dbReference>
<dbReference type="OrthoDB" id="10006285at2759"/>
<evidence type="ECO:0000256" key="1">
    <source>
        <dbReference type="SAM" id="MobiDB-lite"/>
    </source>
</evidence>
<protein>
    <submittedName>
        <fullName evidence="2">Uncharacterized protein</fullName>
    </submittedName>
</protein>
<dbReference type="InterPro" id="IPR015943">
    <property type="entry name" value="WD40/YVTN_repeat-like_dom_sf"/>
</dbReference>
<dbReference type="EMBL" id="NAJL01000005">
    <property type="protein sequence ID" value="TKA32382.1"/>
    <property type="molecule type" value="Genomic_DNA"/>
</dbReference>
<gene>
    <name evidence="2" type="ORF">B0A50_01488</name>
</gene>
<feature type="compositionally biased region" description="Polar residues" evidence="1">
    <location>
        <begin position="79"/>
        <end position="91"/>
    </location>
</feature>
<evidence type="ECO:0000313" key="3">
    <source>
        <dbReference type="Proteomes" id="UP000308549"/>
    </source>
</evidence>
<name>A0A4U0UCE5_9PEZI</name>
<keyword evidence="3" id="KW-1185">Reference proteome</keyword>
<reference evidence="2 3" key="1">
    <citation type="submission" date="2017-03" db="EMBL/GenBank/DDBJ databases">
        <title>Genomes of endolithic fungi from Antarctica.</title>
        <authorList>
            <person name="Coleine C."/>
            <person name="Masonjones S."/>
            <person name="Stajich J.E."/>
        </authorList>
    </citation>
    <scope>NUCLEOTIDE SEQUENCE [LARGE SCALE GENOMIC DNA]</scope>
    <source>
        <strain evidence="2 3">CCFEE 6315</strain>
    </source>
</reference>
<evidence type="ECO:0000313" key="2">
    <source>
        <dbReference type="EMBL" id="TKA32382.1"/>
    </source>
</evidence>
<dbReference type="SUPFAM" id="SSF75011">
    <property type="entry name" value="3-carboxy-cis,cis-mucoante lactonizing enzyme"/>
    <property type="match status" value="1"/>
</dbReference>
<sequence>MDVARLRPEESAVELRLEGPYFTMVDPTAYDTVICVVAGTGVSGAMAFASAFKGLARSDLHHDDSQNAHEADKSFLETGTLSPSSEMTGPSHSAALHTSEERQRWKQCVVVWTVREEHYVDLAELTGTPSPGEALDDVLSNSPGGSAGGSVATLVYLSGPNEFIAAGEEACKSRESQGVESYGARHSGAGLRRAEAAGPVAKTLYTLSNLSPNNVVAIPVSDNGTLSAASLTPTGGNGSVYLSTDGVTPEPVDALASADPVVRSGNFLYVVNAGSDSISIFSIDPCYPTNITLVGDPVQLAGNFPVTIAVSEELALLCVGTVGNANGIECFKKSENAHLTPDGYGLRSFGIDTPTPPTMTTDGVSDLFFSQDNKRLYAPVKGDGLGDDGWISVFPVVNGSVATKDIRTTPSGIEFLFGGFQVPNSDNTIFLSDSSFGAVVLKFDDKGNATLVGKGVASPAVTALCWAQYSNVSQSAWVTSPVSNSLLAYDVDTAAVIGQTNITNPNGGLGDFVVPGKYLYGLATGASNGTVAGIAVVDISKGPTSPETVQFFSIGHGVNNYAAGMAYWS</sequence>
<organism evidence="2 3">
    <name type="scientific">Salinomyces thailandicus</name>
    <dbReference type="NCBI Taxonomy" id="706561"/>
    <lineage>
        <taxon>Eukaryota</taxon>
        <taxon>Fungi</taxon>
        <taxon>Dikarya</taxon>
        <taxon>Ascomycota</taxon>
        <taxon>Pezizomycotina</taxon>
        <taxon>Dothideomycetes</taxon>
        <taxon>Dothideomycetidae</taxon>
        <taxon>Mycosphaerellales</taxon>
        <taxon>Teratosphaeriaceae</taxon>
        <taxon>Salinomyces</taxon>
    </lineage>
</organism>
<dbReference type="Gene3D" id="2.130.10.10">
    <property type="entry name" value="YVTN repeat-like/Quinoprotein amine dehydrogenase"/>
    <property type="match status" value="1"/>
</dbReference>
<comment type="caution">
    <text evidence="2">The sequence shown here is derived from an EMBL/GenBank/DDBJ whole genome shotgun (WGS) entry which is preliminary data.</text>
</comment>
<proteinExistence type="predicted"/>
<accession>A0A4U0UCE5</accession>
<feature type="region of interest" description="Disordered" evidence="1">
    <location>
        <begin position="79"/>
        <end position="99"/>
    </location>
</feature>